<name>A0A9D4ZBC0_ADICA</name>
<dbReference type="AlphaFoldDB" id="A0A9D4ZBC0"/>
<evidence type="ECO:0000313" key="2">
    <source>
        <dbReference type="EMBL" id="KAI5066491.1"/>
    </source>
</evidence>
<gene>
    <name evidence="2" type="ORF">GOP47_0019115</name>
</gene>
<comment type="caution">
    <text evidence="2">The sequence shown here is derived from an EMBL/GenBank/DDBJ whole genome shotgun (WGS) entry which is preliminary data.</text>
</comment>
<feature type="region of interest" description="Disordered" evidence="1">
    <location>
        <begin position="40"/>
        <end position="104"/>
    </location>
</feature>
<dbReference type="EMBL" id="JABFUD020000018">
    <property type="protein sequence ID" value="KAI5066491.1"/>
    <property type="molecule type" value="Genomic_DNA"/>
</dbReference>
<evidence type="ECO:0000256" key="1">
    <source>
        <dbReference type="SAM" id="MobiDB-lite"/>
    </source>
</evidence>
<dbReference type="SUPFAM" id="SSF57756">
    <property type="entry name" value="Retrovirus zinc finger-like domains"/>
    <property type="match status" value="1"/>
</dbReference>
<accession>A0A9D4ZBC0</accession>
<dbReference type="GO" id="GO:0003676">
    <property type="term" value="F:nucleic acid binding"/>
    <property type="evidence" value="ECO:0007669"/>
    <property type="project" value="InterPro"/>
</dbReference>
<organism evidence="2 3">
    <name type="scientific">Adiantum capillus-veneris</name>
    <name type="common">Maidenhair fern</name>
    <dbReference type="NCBI Taxonomy" id="13818"/>
    <lineage>
        <taxon>Eukaryota</taxon>
        <taxon>Viridiplantae</taxon>
        <taxon>Streptophyta</taxon>
        <taxon>Embryophyta</taxon>
        <taxon>Tracheophyta</taxon>
        <taxon>Polypodiopsida</taxon>
        <taxon>Polypodiidae</taxon>
        <taxon>Polypodiales</taxon>
        <taxon>Pteridineae</taxon>
        <taxon>Pteridaceae</taxon>
        <taxon>Vittarioideae</taxon>
        <taxon>Adiantum</taxon>
    </lineage>
</organism>
<protein>
    <recommendedName>
        <fullName evidence="4">CCHC-type domain-containing protein</fullName>
    </recommendedName>
</protein>
<dbReference type="Proteomes" id="UP000886520">
    <property type="component" value="Chromosome 18"/>
</dbReference>
<keyword evidence="3" id="KW-1185">Reference proteome</keyword>
<dbReference type="InterPro" id="IPR036875">
    <property type="entry name" value="Znf_CCHC_sf"/>
</dbReference>
<feature type="compositionally biased region" description="Low complexity" evidence="1">
    <location>
        <begin position="54"/>
        <end position="77"/>
    </location>
</feature>
<feature type="compositionally biased region" description="Basic and acidic residues" evidence="1">
    <location>
        <begin position="40"/>
        <end position="50"/>
    </location>
</feature>
<proteinExistence type="predicted"/>
<evidence type="ECO:0000313" key="3">
    <source>
        <dbReference type="Proteomes" id="UP000886520"/>
    </source>
</evidence>
<reference evidence="2" key="1">
    <citation type="submission" date="2021-01" db="EMBL/GenBank/DDBJ databases">
        <title>Adiantum capillus-veneris genome.</title>
        <authorList>
            <person name="Fang Y."/>
            <person name="Liao Q."/>
        </authorList>
    </citation>
    <scope>NUCLEOTIDE SEQUENCE</scope>
    <source>
        <strain evidence="2">H3</strain>
        <tissue evidence="2">Leaf</tissue>
    </source>
</reference>
<sequence>MNQSRNQPIVQPVRVNALPVTQDGRQILCVECQEWGHKKADCPWRSRNPDPHYQNQGPQRQPPANRNQARNPRNPGPVIQRPNPPPTRVTSSHVTIMDEVEEQA</sequence>
<dbReference type="GO" id="GO:0008270">
    <property type="term" value="F:zinc ion binding"/>
    <property type="evidence" value="ECO:0007669"/>
    <property type="project" value="InterPro"/>
</dbReference>
<evidence type="ECO:0008006" key="4">
    <source>
        <dbReference type="Google" id="ProtNLM"/>
    </source>
</evidence>